<dbReference type="Gene3D" id="3.20.20.100">
    <property type="entry name" value="NADP-dependent oxidoreductase domain"/>
    <property type="match status" value="1"/>
</dbReference>
<dbReference type="PANTHER" id="PTHR43150">
    <property type="entry name" value="HYPERKINETIC, ISOFORM M"/>
    <property type="match status" value="1"/>
</dbReference>
<evidence type="ECO:0000256" key="7">
    <source>
        <dbReference type="ARBA" id="ARBA00022958"/>
    </source>
</evidence>
<evidence type="ECO:0000256" key="9">
    <source>
        <dbReference type="ARBA" id="ARBA00023065"/>
    </source>
</evidence>
<dbReference type="Proteomes" id="UP000007799">
    <property type="component" value="Unassembled WGS sequence"/>
</dbReference>
<keyword evidence="7" id="KW-0630">Potassium</keyword>
<dbReference type="eggNOG" id="KOG1575">
    <property type="taxonomic scope" value="Eukaryota"/>
</dbReference>
<keyword evidence="3" id="KW-0813">Transport</keyword>
<dbReference type="OrthoDB" id="2310150at2759"/>
<dbReference type="CDD" id="cd19143">
    <property type="entry name" value="AKR_AKR6C1_2"/>
    <property type="match status" value="1"/>
</dbReference>
<accession>F2UQW9</accession>
<dbReference type="InterPro" id="IPR023210">
    <property type="entry name" value="NADP_OxRdtase_dom"/>
</dbReference>
<keyword evidence="5" id="KW-0633">Potassium transport</keyword>
<evidence type="ECO:0000313" key="12">
    <source>
        <dbReference type="Proteomes" id="UP000007799"/>
    </source>
</evidence>
<evidence type="ECO:0000256" key="5">
    <source>
        <dbReference type="ARBA" id="ARBA00022538"/>
    </source>
</evidence>
<dbReference type="STRING" id="946362.F2UQW9"/>
<reference evidence="11" key="1">
    <citation type="submission" date="2009-08" db="EMBL/GenBank/DDBJ databases">
        <title>Annotation of Salpingoeca rosetta.</title>
        <authorList>
            <consortium name="The Broad Institute Genome Sequencing Platform"/>
            <person name="Russ C."/>
            <person name="Cuomo C."/>
            <person name="Burger G."/>
            <person name="Gray M.W."/>
            <person name="Holland P.W.H."/>
            <person name="King N."/>
            <person name="Lang F.B.F."/>
            <person name="Roger A.J."/>
            <person name="Ruiz-Trillo I."/>
            <person name="Young S.K."/>
            <person name="Zeng Q."/>
            <person name="Gargeya S."/>
            <person name="Alvarado L."/>
            <person name="Berlin A."/>
            <person name="Chapman S.B."/>
            <person name="Chen Z."/>
            <person name="Freedman E."/>
            <person name="Gellesch M."/>
            <person name="Goldberg J."/>
            <person name="Griggs A."/>
            <person name="Gujja S."/>
            <person name="Heilman E."/>
            <person name="Heiman D."/>
            <person name="Howarth C."/>
            <person name="Mehta T."/>
            <person name="Neiman D."/>
            <person name="Pearson M."/>
            <person name="Roberts A."/>
            <person name="Saif S."/>
            <person name="Shea T."/>
            <person name="Shenoy N."/>
            <person name="Sisk P."/>
            <person name="Stolte C."/>
            <person name="Sykes S."/>
            <person name="White J."/>
            <person name="Yandava C."/>
            <person name="Haas B."/>
            <person name="Nusbaum C."/>
            <person name="Birren B."/>
        </authorList>
    </citation>
    <scope>NUCLEOTIDE SEQUENCE [LARGE SCALE GENOMIC DNA]</scope>
    <source>
        <strain evidence="11">ATCC 50818</strain>
    </source>
</reference>
<dbReference type="KEGG" id="sre:PTSG_10299"/>
<evidence type="ECO:0000259" key="10">
    <source>
        <dbReference type="Pfam" id="PF00248"/>
    </source>
</evidence>
<proteinExistence type="inferred from homology"/>
<evidence type="ECO:0000256" key="8">
    <source>
        <dbReference type="ARBA" id="ARBA00023002"/>
    </source>
</evidence>
<dbReference type="GO" id="GO:0005737">
    <property type="term" value="C:cytoplasm"/>
    <property type="evidence" value="ECO:0007669"/>
    <property type="project" value="UniProtKB-SubCell"/>
</dbReference>
<sequence>MSSEKNVAQLMPYTTLGRSGLRVSRLSYGAWVTFGNQIQVDEAYELMKLAYANGVNFFDNAEVYSSGKAEEVMGAAIKRGVENGDWERSDLVVTTKIFFGVKNGPNARGLSRKHIVEGTVASLKRLQLDYVDVVFCHRPDLVTPIEETVRAMNHVLDRGMAFYWGTSEWSAQEITEAHRVADKLGLVGPICDQPQYNMFERQRVEMEYLPLYSQFGTGLTTWSPLASGVLTGKYSGKKIPEGSRLSLKSYEFIKNSKFGNSDWQITRTDELKPIADELGCSLAQLAVAWCLKNEHVSTVLLGATKVHQLTENLAALEVLEKLTPDVLARIEGVLQTKPEMHGIHQQVTRMRQYPPAQ</sequence>
<evidence type="ECO:0000256" key="6">
    <source>
        <dbReference type="ARBA" id="ARBA00022857"/>
    </source>
</evidence>
<dbReference type="OMA" id="EQPAYNM"/>
<keyword evidence="9" id="KW-0406">Ion transport</keyword>
<keyword evidence="4" id="KW-0963">Cytoplasm</keyword>
<keyword evidence="8" id="KW-0560">Oxidoreductase</keyword>
<keyword evidence="6" id="KW-0521">NADP</keyword>
<name>F2UQW9_SALR5</name>
<feature type="domain" description="NADP-dependent oxidoreductase" evidence="10">
    <location>
        <begin position="25"/>
        <end position="333"/>
    </location>
</feature>
<dbReference type="GO" id="GO:0016491">
    <property type="term" value="F:oxidoreductase activity"/>
    <property type="evidence" value="ECO:0007669"/>
    <property type="project" value="UniProtKB-KW"/>
</dbReference>
<dbReference type="PRINTS" id="PR01577">
    <property type="entry name" value="KCNABCHANNEL"/>
</dbReference>
<dbReference type="GO" id="GO:0005249">
    <property type="term" value="F:voltage-gated potassium channel activity"/>
    <property type="evidence" value="ECO:0007669"/>
    <property type="project" value="InterPro"/>
</dbReference>
<organism evidence="12">
    <name type="scientific">Salpingoeca rosetta (strain ATCC 50818 / BSB-021)</name>
    <dbReference type="NCBI Taxonomy" id="946362"/>
    <lineage>
        <taxon>Eukaryota</taxon>
        <taxon>Choanoflagellata</taxon>
        <taxon>Craspedida</taxon>
        <taxon>Salpingoecidae</taxon>
        <taxon>Salpingoeca</taxon>
    </lineage>
</organism>
<dbReference type="InParanoid" id="F2UQW9"/>
<dbReference type="InterPro" id="IPR036812">
    <property type="entry name" value="NAD(P)_OxRdtase_dom_sf"/>
</dbReference>
<comment type="subcellular location">
    <subcellularLocation>
        <location evidence="1">Cytoplasm</location>
    </subcellularLocation>
</comment>
<dbReference type="PANTHER" id="PTHR43150:SF2">
    <property type="entry name" value="HYPERKINETIC, ISOFORM M"/>
    <property type="match status" value="1"/>
</dbReference>
<keyword evidence="12" id="KW-1185">Reference proteome</keyword>
<dbReference type="FunCoup" id="F2UQW9">
    <property type="interactions" value="298"/>
</dbReference>
<dbReference type="GeneID" id="16068877"/>
<dbReference type="Pfam" id="PF00248">
    <property type="entry name" value="Aldo_ket_red"/>
    <property type="match status" value="1"/>
</dbReference>
<comment type="similarity">
    <text evidence="2">Belongs to the shaker potassium channel beta subunit family.</text>
</comment>
<dbReference type="InterPro" id="IPR005399">
    <property type="entry name" value="K_chnl_volt-dep_bsu_KCNAB-rel"/>
</dbReference>
<dbReference type="InterPro" id="IPR005983">
    <property type="entry name" value="K_chnl_volt-dep_bsu_KCNAB"/>
</dbReference>
<evidence type="ECO:0000256" key="2">
    <source>
        <dbReference type="ARBA" id="ARBA00006515"/>
    </source>
</evidence>
<gene>
    <name evidence="11" type="ORF">PTSG_10299</name>
</gene>
<dbReference type="EMBL" id="GL832990">
    <property type="protein sequence ID" value="EGD80024.1"/>
    <property type="molecule type" value="Genomic_DNA"/>
</dbReference>
<evidence type="ECO:0000313" key="11">
    <source>
        <dbReference type="EMBL" id="EGD80024.1"/>
    </source>
</evidence>
<evidence type="ECO:0000256" key="1">
    <source>
        <dbReference type="ARBA" id="ARBA00004496"/>
    </source>
</evidence>
<dbReference type="SUPFAM" id="SSF51430">
    <property type="entry name" value="NAD(P)-linked oxidoreductase"/>
    <property type="match status" value="1"/>
</dbReference>
<dbReference type="RefSeq" id="XP_004988349.1">
    <property type="nucleotide sequence ID" value="XM_004988292.1"/>
</dbReference>
<protein>
    <submittedName>
        <fullName evidence="11">Voltage-gated potassium channel subunit beta-1</fullName>
    </submittedName>
</protein>
<keyword evidence="11" id="KW-0407">Ion channel</keyword>
<evidence type="ECO:0000256" key="3">
    <source>
        <dbReference type="ARBA" id="ARBA00022448"/>
    </source>
</evidence>
<evidence type="ECO:0000256" key="4">
    <source>
        <dbReference type="ARBA" id="ARBA00022490"/>
    </source>
</evidence>
<dbReference type="AlphaFoldDB" id="F2UQW9"/>
<dbReference type="NCBIfam" id="TIGR01293">
    <property type="entry name" value="Kv_beta"/>
    <property type="match status" value="1"/>
</dbReference>